<dbReference type="FunFam" id="2.40.10.10:FF:000165">
    <property type="entry name" value="Trypsin-like serine protease"/>
    <property type="match status" value="1"/>
</dbReference>
<dbReference type="Gene3D" id="2.60.120.290">
    <property type="entry name" value="Spermadhesin, CUB domain"/>
    <property type="match status" value="6"/>
</dbReference>
<reference evidence="15 16" key="1">
    <citation type="submission" date="2024-01" db="EMBL/GenBank/DDBJ databases">
        <authorList>
            <person name="Alioto T."/>
            <person name="Alioto T."/>
            <person name="Gomez Garrido J."/>
        </authorList>
    </citation>
    <scope>NUCLEOTIDE SEQUENCE [LARGE SCALE GENOMIC DNA]</scope>
</reference>
<dbReference type="PROSITE" id="PS51257">
    <property type="entry name" value="PROKAR_LIPOPROTEIN"/>
    <property type="match status" value="1"/>
</dbReference>
<feature type="compositionally biased region" description="Low complexity" evidence="10">
    <location>
        <begin position="295"/>
        <end position="311"/>
    </location>
</feature>
<dbReference type="SUPFAM" id="SSF50494">
    <property type="entry name" value="Trypsin-like serine proteases"/>
    <property type="match status" value="2"/>
</dbReference>
<dbReference type="GO" id="GO:0007165">
    <property type="term" value="P:signal transduction"/>
    <property type="evidence" value="ECO:0007669"/>
    <property type="project" value="InterPro"/>
</dbReference>
<dbReference type="Pfam" id="PF00431">
    <property type="entry name" value="CUB"/>
    <property type="match status" value="6"/>
</dbReference>
<feature type="compositionally biased region" description="Basic and acidic residues" evidence="10">
    <location>
        <begin position="1855"/>
        <end position="1864"/>
    </location>
</feature>
<dbReference type="Gene3D" id="1.10.555.10">
    <property type="entry name" value="Rho GTPase activation protein"/>
    <property type="match status" value="1"/>
</dbReference>
<proteinExistence type="inferred from homology"/>
<feature type="region of interest" description="Disordered" evidence="10">
    <location>
        <begin position="2183"/>
        <end position="2221"/>
    </location>
</feature>
<dbReference type="PANTHER" id="PTHR15904:SF18">
    <property type="entry name" value="PROTEIN FAM13A"/>
    <property type="match status" value="1"/>
</dbReference>
<dbReference type="PROSITE" id="PS00135">
    <property type="entry name" value="TRYPSIN_SER"/>
    <property type="match status" value="2"/>
</dbReference>
<keyword evidence="9" id="KW-0175">Coiled coil</keyword>
<keyword evidence="11" id="KW-0472">Membrane</keyword>
<feature type="domain" description="CUB" evidence="12">
    <location>
        <begin position="436"/>
        <end position="554"/>
    </location>
</feature>
<keyword evidence="4 8" id="KW-0378">Hydrolase</keyword>
<dbReference type="PROSITE" id="PS00134">
    <property type="entry name" value="TRYPSIN_HIS"/>
    <property type="match status" value="2"/>
</dbReference>
<feature type="compositionally biased region" description="Basic residues" evidence="10">
    <location>
        <begin position="1690"/>
        <end position="1699"/>
    </location>
</feature>
<dbReference type="CDD" id="cd00190">
    <property type="entry name" value="Tryp_SPc"/>
    <property type="match status" value="2"/>
</dbReference>
<keyword evidence="16" id="KW-1185">Reference proteome</keyword>
<evidence type="ECO:0000259" key="13">
    <source>
        <dbReference type="PROSITE" id="PS50238"/>
    </source>
</evidence>
<dbReference type="SUPFAM" id="SSF49854">
    <property type="entry name" value="Spermadhesin, CUB domain"/>
    <property type="match status" value="6"/>
</dbReference>
<dbReference type="InterPro" id="IPR000859">
    <property type="entry name" value="CUB_dom"/>
</dbReference>
<protein>
    <submittedName>
        <fullName evidence="15">Uncharacterized protein</fullName>
    </submittedName>
</protein>
<evidence type="ECO:0000256" key="4">
    <source>
        <dbReference type="ARBA" id="ARBA00022801"/>
    </source>
</evidence>
<comment type="caution">
    <text evidence="15">The sequence shown here is derived from an EMBL/GenBank/DDBJ whole genome shotgun (WGS) entry which is preliminary data.</text>
</comment>
<comment type="similarity">
    <text evidence="1">Belongs to the FAM13 family.</text>
</comment>
<dbReference type="GO" id="GO:0009566">
    <property type="term" value="P:fertilization"/>
    <property type="evidence" value="ECO:0007669"/>
    <property type="project" value="UniProtKB-ARBA"/>
</dbReference>
<dbReference type="InterPro" id="IPR059029">
    <property type="entry name" value="FAM13A_dom"/>
</dbReference>
<dbReference type="GO" id="GO:0006508">
    <property type="term" value="P:proteolysis"/>
    <property type="evidence" value="ECO:0007669"/>
    <property type="project" value="UniProtKB-KW"/>
</dbReference>
<organism evidence="15 16">
    <name type="scientific">Scomber scombrus</name>
    <name type="common">Atlantic mackerel</name>
    <name type="synonym">Scomber vernalis</name>
    <dbReference type="NCBI Taxonomy" id="13677"/>
    <lineage>
        <taxon>Eukaryota</taxon>
        <taxon>Metazoa</taxon>
        <taxon>Chordata</taxon>
        <taxon>Craniata</taxon>
        <taxon>Vertebrata</taxon>
        <taxon>Euteleostomi</taxon>
        <taxon>Actinopterygii</taxon>
        <taxon>Neopterygii</taxon>
        <taxon>Teleostei</taxon>
        <taxon>Neoteleostei</taxon>
        <taxon>Acanthomorphata</taxon>
        <taxon>Pelagiaria</taxon>
        <taxon>Scombriformes</taxon>
        <taxon>Scombridae</taxon>
        <taxon>Scomber</taxon>
    </lineage>
</organism>
<dbReference type="InterPro" id="IPR043504">
    <property type="entry name" value="Peptidase_S1_PA_chymotrypsin"/>
</dbReference>
<keyword evidence="5 8" id="KW-0720">Serine protease</keyword>
<feature type="domain" description="Rho-GAP" evidence="13">
    <location>
        <begin position="1436"/>
        <end position="1624"/>
    </location>
</feature>
<dbReference type="GO" id="GO:0004252">
    <property type="term" value="F:serine-type endopeptidase activity"/>
    <property type="evidence" value="ECO:0007669"/>
    <property type="project" value="InterPro"/>
</dbReference>
<feature type="domain" description="CUB" evidence="12">
    <location>
        <begin position="54"/>
        <end position="164"/>
    </location>
</feature>
<dbReference type="PROSITE" id="PS01180">
    <property type="entry name" value="CUB"/>
    <property type="match status" value="6"/>
</dbReference>
<evidence type="ECO:0000256" key="11">
    <source>
        <dbReference type="SAM" id="Phobius"/>
    </source>
</evidence>
<keyword evidence="11" id="KW-0812">Transmembrane</keyword>
<dbReference type="SUPFAM" id="SSF48350">
    <property type="entry name" value="GTPase activation domain, GAP"/>
    <property type="match status" value="1"/>
</dbReference>
<feature type="region of interest" description="Disordered" evidence="10">
    <location>
        <begin position="2091"/>
        <end position="2116"/>
    </location>
</feature>
<keyword evidence="3" id="KW-0677">Repeat</keyword>
<name>A0AAV1NGF6_SCOSC</name>
<dbReference type="InterPro" id="IPR033116">
    <property type="entry name" value="TRYPSIN_SER"/>
</dbReference>
<dbReference type="InterPro" id="IPR001314">
    <property type="entry name" value="Peptidase_S1A"/>
</dbReference>
<feature type="compositionally biased region" description="Polar residues" evidence="10">
    <location>
        <begin position="1758"/>
        <end position="1779"/>
    </location>
</feature>
<feature type="domain" description="CUB" evidence="12">
    <location>
        <begin position="858"/>
        <end position="968"/>
    </location>
</feature>
<dbReference type="Pfam" id="PF00620">
    <property type="entry name" value="RhoGAP"/>
    <property type="match status" value="1"/>
</dbReference>
<keyword evidence="11" id="KW-1133">Transmembrane helix</keyword>
<sequence>MEKSHHRSRGLSTLEKCLIFLFVAMTGACIGLIAIYFTDKSDTSAHTEGLDSGCNGPQELTGESGTFTSFNYPNSYANGKSCAWHITVKPDKVIHLWFEEFALEDSHICSADSITLQDSLGIIGKYCGYDKPKPVVSMTNRLTVFFDTNDRKTDQGFKAHYKAVSPELTAEIAGAGGFLQGDQGDLLTPGFPEQNYVNAALYQWRITVPEGERVRLTFTFFDLVPEVCGDFIQVYDGYKAGSSLLGKFCGGTMPKPVESSSNTMLVRFKTDNSLTSKGFRATYTKSSLPPVIVTTTTSRPTTTQTLPPTTSSGGGGTVILSGRKGVIQSEGFPNSYPSHLKSSWKISVPRGFRVKLHITDLAITGETGQCKEDKLIISDDYSTLGTHCGYILPPVVVSAGDTMSVTFQSDSRLTDRGFSAKWEAVYPEDVAEIQGCGGYSKQETGVIKSQNWPMNYKANAECMWNILLPVGKKITLNFTHFDLEGKDFLTSKCYDNIVVYDINSLSNNLIQKHGPFCGTKLPSIIQTKGNRLLIRFHSDLFTEAKGFRAYWTTNPSLPSPTEPPTLANPWDEIPIDWPSPCGKPAIPPTVVSRIVNGEPAKPHSWPWQVSMQVWPASRPEPTFFHTCGGTLIHKNWVLTAAHCFINYADELQRWRMCLGKHNLTYTEPSERCFSVSGIYRHEGFKYPTVPTVEFDIALIRLDGEVTSSDQISYACLPSEEEMLPGDKKCYATGWGDETGDSLNAKVAETLNQVALPVVPYDTCKRMDYWWFQVKTSMICCGYTLPDELKSVCQGDSGGPLVCQDAPDSPWEVHGITSFGPIGCIMNKKPSVFTRSSAYLPWIKNVIRRDIYNEHTSGCGGPKDLTDTHGTLSSMGYPGSYSNKARCQWNIRVADGKLVHLHFHNFSLEESQMCMNDKVSLTDNIGSLGTYCSLLPPQDLVSDGNTLHISFSSNDKVVDTGFKATWKAVDPSEAPCGGHFSSSQGEITSPNWPNDYNAESVCTWRINVPSAKSIHVAFTHFELQAVNMLGNCVDYVEIFNGESMISLGRFCGFAPPPKINIISNTVIIRFLSNSANQQMGFRSYWTVDAGIIPTLPPPLPNPWDNITINWPENCGNPAVTPSTATMRVVNGVEAVAHSWPWQVSMQASPMSPIPYMHGCGGSLINEEWILTAAHCFMFPLNRPSYWRMCLGKHHMNSSMDVPSAEACYKVDGIIRHEGFVYEQDKNDISNDIALVHLTEPVNMTREISPICLPKPGAEMAGGTPCFVTGWGDEKGNLFPKVSEKLNQAALPIVDFQTCSKPAYWWDVLRPSMICAGYESPDELKSACQGDSGGPFACKADAASKTWEVHGIVSFGPQGCIKDKKPSVFTRVSAFSNWIDHNIKKFMRFFFGRMGAGALTICHNKTAVQVKEDMKKIVQIPILRPRAVAAKHTKLFGASLFELCEKGLIEDGVPLVVQKMVEYLSKHALHQEGLFRINGNVRAVETLKHRLESGEDVDLFSESDTCTVASLLKQYLRDLPQGLVDSTVQQALIQHHQECSDDGSWSDMRDLIQQLPDVHHSLLRYLCQFLTLVECNHKDNRMTAFNLATVFGPSVFHVAPGFEALKDQNICNKIMVKFIQNYGNIFETNVNKEGCTEEPSTIIFKVYADVKESPSHLNAKTPTPVPRTKAGLINPPENAEGLTKPTTNTPKARPRKKKVRKGKSDGMPQVVPQPSRSTRLPYARPLSIPIVLPLTSGHRSPSPEAMETSSVPLTRKDTPDTSSHLNLDVSPSGSTEGLGSSQEEERPISPFYMSNHLFPVHCRPDVVNFLDRTIRSTVEQHLFDVNPLGEESSEDSELTSSPRVTPTARQRRRHQREQHLQEEGLRHRERNRAASVRANTNKENIPSSGGSSSGTAGEDTSSSADSQGGQGGHAERTLKPRKSKHIPSLVQLTDNQDARALNEGVSVSGPYERPGTNHMETFKNGNDTSRKEDLPSPPQTLRMKIQESPVTCDTGRVGGEVRGSDPDCEKTSCEDVPRLDLTALTEDSNWGEPVPAYSPLQRESMDREEARLSPHAGGRLIRQLLEEDSDPMVSPRFYAYGQCQQYLDDTEVPPSPPNAHSFVSRRRSSSLGSCDDEKEELTSAQLTKRIHVLKKKIHKFEERFEEERKYRPSHGDKVGNPEVLRWVNELAKLRKDLKEHKLLKSEEDLPPLTRQRSNTLPKSFGSQLEKKPQQEKVQKPPVESTLETILKKLQEKREEVNRPEDIKDMTREQIGAEKVALQKALLYYESIHSRPVSKSERQIMKPLYDRYRLVKQILCRASTIPVIGSPSSKRRGPLLQPIIEGETALFFDDIKEEEDGSEDEGDTKTQFTVTVRPDISVVSFLDHMDEESDGFISPVDELSPSKNTIDMRLSNLHSATTQELVEQLQETREEKKRIRKNLKDFEDQFLRQNGRNVQKEDRSPLAVEYNEYKHVKAKLRLLEVLISKRDSSKFI</sequence>
<dbReference type="PROSITE" id="PS50240">
    <property type="entry name" value="TRYPSIN_DOM"/>
    <property type="match status" value="2"/>
</dbReference>
<dbReference type="Pfam" id="PF26116">
    <property type="entry name" value="FAM13A"/>
    <property type="match status" value="1"/>
</dbReference>
<feature type="coiled-coil region" evidence="9">
    <location>
        <begin position="2399"/>
        <end position="2426"/>
    </location>
</feature>
<keyword evidence="2 8" id="KW-0645">Protease</keyword>
<dbReference type="InterPro" id="IPR035914">
    <property type="entry name" value="Sperma_CUB_dom_sf"/>
</dbReference>
<evidence type="ECO:0000259" key="14">
    <source>
        <dbReference type="PROSITE" id="PS50240"/>
    </source>
</evidence>
<feature type="compositionally biased region" description="Polar residues" evidence="10">
    <location>
        <begin position="1875"/>
        <end position="1884"/>
    </location>
</feature>
<evidence type="ECO:0000256" key="10">
    <source>
        <dbReference type="SAM" id="MobiDB-lite"/>
    </source>
</evidence>
<evidence type="ECO:0000256" key="9">
    <source>
        <dbReference type="SAM" id="Coils"/>
    </source>
</evidence>
<feature type="compositionally biased region" description="Polar residues" evidence="10">
    <location>
        <begin position="2192"/>
        <end position="2204"/>
    </location>
</feature>
<dbReference type="PANTHER" id="PTHR15904">
    <property type="entry name" value="FAM13"/>
    <property type="match status" value="1"/>
</dbReference>
<dbReference type="Proteomes" id="UP001314229">
    <property type="component" value="Unassembled WGS sequence"/>
</dbReference>
<dbReference type="FunFam" id="2.60.120.290:FF:000013">
    <property type="entry name" value="Membrane frizzled-related protein"/>
    <property type="match status" value="4"/>
</dbReference>
<feature type="compositionally biased region" description="Low complexity" evidence="10">
    <location>
        <begin position="1885"/>
        <end position="1905"/>
    </location>
</feature>
<evidence type="ECO:0000313" key="15">
    <source>
        <dbReference type="EMBL" id="CAK6958601.1"/>
    </source>
</evidence>
<feature type="region of interest" description="Disordered" evidence="10">
    <location>
        <begin position="295"/>
        <end position="317"/>
    </location>
</feature>
<dbReference type="EMBL" id="CAWUFR010000034">
    <property type="protein sequence ID" value="CAK6958601.1"/>
    <property type="molecule type" value="Genomic_DNA"/>
</dbReference>
<feature type="domain" description="Peptidase S1" evidence="14">
    <location>
        <begin position="594"/>
        <end position="847"/>
    </location>
</feature>
<dbReference type="SMART" id="SM00324">
    <property type="entry name" value="RhoGAP"/>
    <property type="match status" value="1"/>
</dbReference>
<evidence type="ECO:0000256" key="3">
    <source>
        <dbReference type="ARBA" id="ARBA00022737"/>
    </source>
</evidence>
<comment type="caution">
    <text evidence="7">Lacks conserved residue(s) required for the propagation of feature annotation.</text>
</comment>
<evidence type="ECO:0000256" key="7">
    <source>
        <dbReference type="PROSITE-ProRule" id="PRU00059"/>
    </source>
</evidence>
<evidence type="ECO:0000313" key="16">
    <source>
        <dbReference type="Proteomes" id="UP001314229"/>
    </source>
</evidence>
<accession>A0AAV1NGF6</accession>
<feature type="domain" description="CUB" evidence="12">
    <location>
        <begin position="314"/>
        <end position="425"/>
    </location>
</feature>
<dbReference type="FunFam" id="2.40.10.10:FF:000003">
    <property type="entry name" value="Transmembrane serine protease 3"/>
    <property type="match status" value="1"/>
</dbReference>
<feature type="region of interest" description="Disordered" evidence="10">
    <location>
        <begin position="1823"/>
        <end position="1925"/>
    </location>
</feature>
<dbReference type="InterPro" id="IPR039102">
    <property type="entry name" value="FAM13"/>
</dbReference>
<feature type="domain" description="CUB" evidence="12">
    <location>
        <begin position="975"/>
        <end position="1087"/>
    </location>
</feature>
<dbReference type="InterPro" id="IPR008936">
    <property type="entry name" value="Rho_GTPase_activation_prot"/>
</dbReference>
<dbReference type="CDD" id="cd00041">
    <property type="entry name" value="CUB"/>
    <property type="match status" value="6"/>
</dbReference>
<feature type="region of interest" description="Disordered" evidence="10">
    <location>
        <begin position="1943"/>
        <end position="1976"/>
    </location>
</feature>
<dbReference type="PRINTS" id="PR00722">
    <property type="entry name" value="CHYMOTRYPSIN"/>
</dbReference>
<feature type="domain" description="Peptidase S1" evidence="14">
    <location>
        <begin position="1127"/>
        <end position="1382"/>
    </location>
</feature>
<dbReference type="InterPro" id="IPR001254">
    <property type="entry name" value="Trypsin_dom"/>
</dbReference>
<dbReference type="Pfam" id="PF00089">
    <property type="entry name" value="Trypsin"/>
    <property type="match status" value="2"/>
</dbReference>
<evidence type="ECO:0000256" key="6">
    <source>
        <dbReference type="ARBA" id="ARBA00023157"/>
    </source>
</evidence>
<feature type="compositionally biased region" description="Basic and acidic residues" evidence="10">
    <location>
        <begin position="2206"/>
        <end position="2216"/>
    </location>
</feature>
<feature type="region of interest" description="Disordered" evidence="10">
    <location>
        <begin position="1653"/>
        <end position="1783"/>
    </location>
</feature>
<evidence type="ECO:0000256" key="1">
    <source>
        <dbReference type="ARBA" id="ARBA00007549"/>
    </source>
</evidence>
<evidence type="ECO:0000256" key="8">
    <source>
        <dbReference type="RuleBase" id="RU363034"/>
    </source>
</evidence>
<evidence type="ECO:0000256" key="2">
    <source>
        <dbReference type="ARBA" id="ARBA00022670"/>
    </source>
</evidence>
<dbReference type="InterPro" id="IPR009003">
    <property type="entry name" value="Peptidase_S1_PA"/>
</dbReference>
<feature type="transmembrane region" description="Helical" evidence="11">
    <location>
        <begin position="17"/>
        <end position="37"/>
    </location>
</feature>
<evidence type="ECO:0000256" key="5">
    <source>
        <dbReference type="ARBA" id="ARBA00022825"/>
    </source>
</evidence>
<evidence type="ECO:0000259" key="12">
    <source>
        <dbReference type="PROSITE" id="PS01180"/>
    </source>
</evidence>
<dbReference type="FunFam" id="2.60.120.290:FF:000005">
    <property type="entry name" value="Procollagen C-endopeptidase enhancer 1"/>
    <property type="match status" value="2"/>
</dbReference>
<dbReference type="InterPro" id="IPR000198">
    <property type="entry name" value="RhoGAP_dom"/>
</dbReference>
<keyword evidence="6" id="KW-1015">Disulfide bond</keyword>
<dbReference type="PROSITE" id="PS50238">
    <property type="entry name" value="RHOGAP"/>
    <property type="match status" value="1"/>
</dbReference>
<feature type="domain" description="CUB" evidence="12">
    <location>
        <begin position="175"/>
        <end position="286"/>
    </location>
</feature>
<dbReference type="SMART" id="SM00020">
    <property type="entry name" value="Tryp_SPc"/>
    <property type="match status" value="2"/>
</dbReference>
<dbReference type="Gene3D" id="2.40.10.10">
    <property type="entry name" value="Trypsin-like serine proteases"/>
    <property type="match status" value="3"/>
</dbReference>
<dbReference type="SMART" id="SM00042">
    <property type="entry name" value="CUB"/>
    <property type="match status" value="6"/>
</dbReference>
<gene>
    <name evidence="15" type="ORF">FSCOSCO3_A009858</name>
</gene>
<dbReference type="InterPro" id="IPR018114">
    <property type="entry name" value="TRYPSIN_HIS"/>
</dbReference>